<feature type="coiled-coil region" evidence="1">
    <location>
        <begin position="852"/>
        <end position="916"/>
    </location>
</feature>
<feature type="compositionally biased region" description="Polar residues" evidence="2">
    <location>
        <begin position="202"/>
        <end position="214"/>
    </location>
</feature>
<name>A0A8R2F795_ACYPI</name>
<dbReference type="SMART" id="SM00233">
    <property type="entry name" value="PH"/>
    <property type="match status" value="2"/>
</dbReference>
<feature type="compositionally biased region" description="Basic and acidic residues" evidence="2">
    <location>
        <begin position="256"/>
        <end position="275"/>
    </location>
</feature>
<accession>A0A8R2F795</accession>
<dbReference type="InterPro" id="IPR011993">
    <property type="entry name" value="PH-like_dom_sf"/>
</dbReference>
<feature type="region of interest" description="Disordered" evidence="2">
    <location>
        <begin position="161"/>
        <end position="189"/>
    </location>
</feature>
<feature type="coiled-coil region" evidence="1">
    <location>
        <begin position="1521"/>
        <end position="1590"/>
    </location>
</feature>
<dbReference type="PROSITE" id="PS50003">
    <property type="entry name" value="PH_DOMAIN"/>
    <property type="match status" value="2"/>
</dbReference>
<reference evidence="5" key="1">
    <citation type="submission" date="2010-06" db="EMBL/GenBank/DDBJ databases">
        <authorList>
            <person name="Jiang H."/>
            <person name="Abraham K."/>
            <person name="Ali S."/>
            <person name="Alsbrooks S.L."/>
            <person name="Anim B.N."/>
            <person name="Anosike U.S."/>
            <person name="Attaway T."/>
            <person name="Bandaranaike D.P."/>
            <person name="Battles P.K."/>
            <person name="Bell S.N."/>
            <person name="Bell A.V."/>
            <person name="Beltran B."/>
            <person name="Bickham C."/>
            <person name="Bustamante Y."/>
            <person name="Caleb T."/>
            <person name="Canada A."/>
            <person name="Cardenas V."/>
            <person name="Carter K."/>
            <person name="Chacko J."/>
            <person name="Chandrabose M.N."/>
            <person name="Chavez D."/>
            <person name="Chavez A."/>
            <person name="Chen L."/>
            <person name="Chu H.-S."/>
            <person name="Claassen K.J."/>
            <person name="Cockrell R."/>
            <person name="Collins M."/>
            <person name="Cooper J.A."/>
            <person name="Cree A."/>
            <person name="Curry S.M."/>
            <person name="Da Y."/>
            <person name="Dao M.D."/>
            <person name="Das B."/>
            <person name="Davila M.-L."/>
            <person name="Davy-Carroll L."/>
            <person name="Denson S."/>
            <person name="Dinh H."/>
            <person name="Ebong V.E."/>
            <person name="Edwards J.R."/>
            <person name="Egan A."/>
            <person name="El-Daye J."/>
            <person name="Escobedo L."/>
            <person name="Fernandez S."/>
            <person name="Fernando P.R."/>
            <person name="Flagg N."/>
            <person name="Forbes L.D."/>
            <person name="Fowler R.G."/>
            <person name="Fu Q."/>
            <person name="Gabisi R.A."/>
            <person name="Ganer J."/>
            <person name="Garbino Pronczuk A."/>
            <person name="Garcia R.M."/>
            <person name="Garner T."/>
            <person name="Garrett T.E."/>
            <person name="Gonzalez D.A."/>
            <person name="Hamid H."/>
            <person name="Hawkins E.S."/>
            <person name="Hirani K."/>
            <person name="Hogues M.E."/>
            <person name="Hollins B."/>
            <person name="Hsiao C.-H."/>
            <person name="Jabil R."/>
            <person name="James M.L."/>
            <person name="Jhangiani S.N."/>
            <person name="Johnson B."/>
            <person name="Johnson Q."/>
            <person name="Joshi V."/>
            <person name="Kalu J.B."/>
            <person name="Kam C."/>
            <person name="Kashfia A."/>
            <person name="Keebler J."/>
            <person name="Kisamo H."/>
            <person name="Kovar C.L."/>
            <person name="Lago L.A."/>
            <person name="Lai C.-Y."/>
            <person name="Laidlaw J."/>
            <person name="Lara F."/>
            <person name="Le T.-K."/>
            <person name="Lee S.L."/>
            <person name="Legall F.H."/>
            <person name="Lemon S.J."/>
            <person name="Lewis L.R."/>
            <person name="Li B."/>
            <person name="Liu Y."/>
            <person name="Liu Y.-S."/>
            <person name="Lopez J."/>
            <person name="Lozado R.J."/>
            <person name="Lu J."/>
            <person name="Madu R.C."/>
            <person name="Maheshwari M."/>
            <person name="Maheshwari R."/>
            <person name="Malloy K."/>
            <person name="Martinez E."/>
            <person name="Mathew T."/>
            <person name="Mercado I.C."/>
            <person name="Mercado C."/>
            <person name="Meyer B."/>
            <person name="Montgomery K."/>
            <person name="Morgan M.B."/>
            <person name="Munidasa M."/>
            <person name="Nazareth L.V."/>
            <person name="Nelson J."/>
            <person name="Ng B.M."/>
            <person name="Nguyen N.B."/>
            <person name="Nguyen P.Q."/>
            <person name="Nguyen T."/>
            <person name="Obregon M."/>
            <person name="Okwuonu G.O."/>
            <person name="Onwere C.G."/>
            <person name="Orozco G."/>
            <person name="Parra A."/>
            <person name="Patel S."/>
            <person name="Patil S."/>
            <person name="Perez A."/>
            <person name="Perez Y."/>
            <person name="Pham C."/>
            <person name="Primus E.L."/>
            <person name="Pu L.-L."/>
            <person name="Puazo M."/>
            <person name="Qin X."/>
            <person name="Quiroz J.B."/>
            <person name="Reese J."/>
            <person name="Richards S."/>
            <person name="Rives C.M."/>
            <person name="Robberts R."/>
            <person name="Ruiz S.J."/>
            <person name="Ruiz M.J."/>
            <person name="Santibanez J."/>
            <person name="Schneider B.W."/>
            <person name="Sisson I."/>
            <person name="Smith M."/>
            <person name="Sodergren E."/>
            <person name="Song X.-Z."/>
            <person name="Song B.B."/>
            <person name="Summersgill H."/>
            <person name="Thelus R."/>
            <person name="Thornton R.D."/>
            <person name="Trejos Z.Y."/>
            <person name="Usmani K."/>
            <person name="Vattathil S."/>
            <person name="Villasana D."/>
            <person name="Walker D.L."/>
            <person name="Wang S."/>
            <person name="Wang K."/>
            <person name="White C.S."/>
            <person name="Williams A.C."/>
            <person name="Williamson J."/>
            <person name="Wilson K."/>
            <person name="Woghiren I.O."/>
            <person name="Woodworth J.R."/>
            <person name="Worley K.C."/>
            <person name="Wright R.A."/>
            <person name="Wu W."/>
            <person name="Young L."/>
            <person name="Zhang L."/>
            <person name="Zhang J."/>
            <person name="Zhu Y."/>
            <person name="Muzny D.M."/>
            <person name="Weinstock G."/>
            <person name="Gibbs R.A."/>
        </authorList>
    </citation>
    <scope>NUCLEOTIDE SEQUENCE [LARGE SCALE GENOMIC DNA]</scope>
    <source>
        <strain evidence="5">LSR1</strain>
    </source>
</reference>
<sequence length="1731" mass="196892">MTVGPMTRNGECKKFSPNIFNKSKCTNCFRQKEEHSAEALESNRATRKAVKCGYLFVAPGRDFTNPINRTKRWQRRWFVLFDDGELIYSLDEHPDTVPQARLDMFTAIAVEEADEATGNPHSLAVTSSDRSIHFVRGACREEAKGWKDVLTSYMRHTTQITPTTNSGVQKHKRNSTFPGPNTTSGALNGPVVVRATTISTSTNLASHQQQTTGWVTMAPSVPDRDQRPRSSTAPVIVATVPTNKTDRKIYSNSPPTREKVRTDDNVRHRSTEQHRSNSSLSQTSSSGWDQTDSTDCVTRRLLIEEYESECKLKEIADSISRLHPRNISNGILSKPRNMEPTRDSDVTNQKQVRGDPDGCGLDLSLRYSPSSELRVDLPTEDLLNIKKGWLMKQGSTSDEWNKHWFVLRGSALLFYRDPTAEDQGILDGVVDLSCVTTVSEVQVNRNYGFQTISWDDKKVILSAITSGIRTNWVSAIRRSAGLTEENMTKPSLDGTLSSSRSIVFSSDDEYRTASECGRRESSDWGDTLPPSPPLNRTPISKVKERARGGPRSRIFTGGSLAAKRSKSSPPVSPRSISESSKSDELLLSSCAESDDTKSDRSSLVGRVGKQTDDLVDVKKQLTSVLCQLSNAEQELIRLRQRRHDVLALQKQIETMGTSLKMAEDMIKQKSDQLVEFDSMKKIYRDEKKNWETTLCSVQNESEKHLEELERTREQVSRLRGTLADVSDRLARGIEENESLYRRVRELEGRSVPINASIRDSRARSLDSLSDLTNIDLDLDTENMDKERIIEEYEDLRCRFEKAVQEIRAMKRELRESNIQTDCLELELINARQDLQIRQQTYEAQASMMAARIQDLTTKLTAADKQIRLLKQKLTKTEGREKRRSLSLKGRESFTICKELEEKLVDLEKKIGKLDVTNGNTIEKSDSKDTGCRASTVASRLRRKSLDSATSSEPMKVLIRMTSLENRVTDMQKANSDTMNIIVEDGIDTKEAEICKIECAWRAKMSEIASKRRKLQNEGRLDDEARTTLLAEKVATESVFLNKLRQLIKNDIAVEATNRIKNRLDSNIELIAEVDKIVGIKNNTEKRVKEFMDNRLSLIQKYKWDSDEVRTIAYDCLENIVTDTEMHMALDYYFKTQDLSDKGSVMLIQCVMNRGKLETWLNEVRNSIETKIDEVLQNLPTKAKRTEEKSCLEEYFEVAVLHCMLESGLNLVEKTPKCKTDMDEGEALSECQYLAAKMYQCLPPVDDKRMLHDSLGGVETEVMALRSCMEEIIDKRQLNGPVSDPQPLRNENKTTSWIEDVCNKCHDLRMQIASLQMYLAQCQECQRCIYLQEKIKGYEQERDVELEAVNKQHQMDVAELKSRLEEEKRKLSAVSDQEQNVLKDRVRKLEKRLSALDSEYSQQMDNLRLSYQISLASNDSSNSIMTEESTKLRYQTEIEHLRALCEKGLLAMENSHRRIIVELEEKHRQETESLKLEKEQALAEETHATLAALDAMRKAHEAEVQKEVTKFKTEFLKKIQSNHDIGALHKEHEAEMEEIKKEILSLSEKYSIKCVESANLEEELKSANSQLAQAQQQIMQLDSRNKQLRAHLVSETNDNNMSSDFEITTDAELGRLKQDILHGESLDSILNSFEQYDATVTRVDRPVVVALVNKLRTVAACRNRTREPIVNGSFVAPETCNVTPRHAEPSALNPSAEPKRCPKKLSRANSILLRSPAMCGVVADRKKMFERR</sequence>
<dbReference type="GO" id="GO:0051015">
    <property type="term" value="F:actin filament binding"/>
    <property type="evidence" value="ECO:0007669"/>
    <property type="project" value="TreeGrafter"/>
</dbReference>
<dbReference type="CDD" id="cd13275">
    <property type="entry name" value="PH_M-RIP"/>
    <property type="match status" value="1"/>
</dbReference>
<dbReference type="Gene3D" id="2.30.29.30">
    <property type="entry name" value="Pleckstrin-homology domain (PH domain)/Phosphotyrosine-binding domain (PTB)"/>
    <property type="match status" value="2"/>
</dbReference>
<feature type="region of interest" description="Disordered" evidence="2">
    <location>
        <begin position="327"/>
        <end position="355"/>
    </location>
</feature>
<feature type="compositionally biased region" description="Basic and acidic residues" evidence="2">
    <location>
        <begin position="336"/>
        <end position="345"/>
    </location>
</feature>
<dbReference type="EnsemblMetazoa" id="XM_008183708.3">
    <property type="protein sequence ID" value="XP_008181930.1"/>
    <property type="gene ID" value="LOC100167794"/>
</dbReference>
<dbReference type="GO" id="GO:0015629">
    <property type="term" value="C:actin cytoskeleton"/>
    <property type="evidence" value="ECO:0007669"/>
    <property type="project" value="TreeGrafter"/>
</dbReference>
<feature type="region of interest" description="Disordered" evidence="2">
    <location>
        <begin position="202"/>
        <end position="292"/>
    </location>
</feature>
<keyword evidence="5" id="KW-1185">Reference proteome</keyword>
<dbReference type="SUPFAM" id="SSF50729">
    <property type="entry name" value="PH domain-like"/>
    <property type="match status" value="2"/>
</dbReference>
<feature type="compositionally biased region" description="Low complexity" evidence="2">
    <location>
        <begin position="567"/>
        <end position="585"/>
    </location>
</feature>
<reference evidence="4" key="2">
    <citation type="submission" date="2022-06" db="UniProtKB">
        <authorList>
            <consortium name="EnsemblMetazoa"/>
        </authorList>
    </citation>
    <scope>IDENTIFICATION</scope>
</reference>
<dbReference type="PANTHER" id="PTHR17271">
    <property type="entry name" value="PLECKSTRIN HOMOLOGY PH DOMAIN-CONTAINING PROTEIN"/>
    <property type="match status" value="1"/>
</dbReference>
<feature type="coiled-coil region" evidence="1">
    <location>
        <begin position="778"/>
        <end position="826"/>
    </location>
</feature>
<dbReference type="RefSeq" id="XP_008181930.1">
    <property type="nucleotide sequence ID" value="XM_008183708.2"/>
</dbReference>
<dbReference type="InterPro" id="IPR052223">
    <property type="entry name" value="Actin_Cytoskeleton_Reg"/>
</dbReference>
<evidence type="ECO:0000259" key="3">
    <source>
        <dbReference type="PROSITE" id="PS50003"/>
    </source>
</evidence>
<organism evidence="4 5">
    <name type="scientific">Acyrthosiphon pisum</name>
    <name type="common">Pea aphid</name>
    <dbReference type="NCBI Taxonomy" id="7029"/>
    <lineage>
        <taxon>Eukaryota</taxon>
        <taxon>Metazoa</taxon>
        <taxon>Ecdysozoa</taxon>
        <taxon>Arthropoda</taxon>
        <taxon>Hexapoda</taxon>
        <taxon>Insecta</taxon>
        <taxon>Pterygota</taxon>
        <taxon>Neoptera</taxon>
        <taxon>Paraneoptera</taxon>
        <taxon>Hemiptera</taxon>
        <taxon>Sternorrhyncha</taxon>
        <taxon>Aphidomorpha</taxon>
        <taxon>Aphidoidea</taxon>
        <taxon>Aphididae</taxon>
        <taxon>Macrosiphini</taxon>
        <taxon>Acyrthosiphon</taxon>
    </lineage>
</organism>
<evidence type="ECO:0000256" key="2">
    <source>
        <dbReference type="SAM" id="MobiDB-lite"/>
    </source>
</evidence>
<dbReference type="Pfam" id="PF00169">
    <property type="entry name" value="PH"/>
    <property type="match status" value="2"/>
</dbReference>
<dbReference type="InterPro" id="IPR039597">
    <property type="entry name" value="M-RIP_PH"/>
</dbReference>
<dbReference type="OrthoDB" id="9942268at2759"/>
<evidence type="ECO:0000256" key="1">
    <source>
        <dbReference type="SAM" id="Coils"/>
    </source>
</evidence>
<feature type="coiled-coil region" evidence="1">
    <location>
        <begin position="698"/>
        <end position="749"/>
    </location>
</feature>
<feature type="compositionally biased region" description="Polar residues" evidence="2">
    <location>
        <begin position="175"/>
        <end position="186"/>
    </location>
</feature>
<dbReference type="GeneID" id="100167794"/>
<feature type="domain" description="PH" evidence="3">
    <location>
        <begin position="383"/>
        <end position="481"/>
    </location>
</feature>
<keyword evidence="1" id="KW-0175">Coiled coil</keyword>
<protein>
    <recommendedName>
        <fullName evidence="3">PH domain-containing protein</fullName>
    </recommendedName>
</protein>
<proteinExistence type="predicted"/>
<feature type="compositionally biased region" description="Low complexity" evidence="2">
    <location>
        <begin position="276"/>
        <end position="286"/>
    </location>
</feature>
<dbReference type="InterPro" id="IPR001849">
    <property type="entry name" value="PH_domain"/>
</dbReference>
<dbReference type="Proteomes" id="UP000007819">
    <property type="component" value="Chromosome A1"/>
</dbReference>
<evidence type="ECO:0000313" key="4">
    <source>
        <dbReference type="EnsemblMetazoa" id="XP_008181930.1"/>
    </source>
</evidence>
<feature type="coiled-coil region" evidence="1">
    <location>
        <begin position="1349"/>
        <end position="1405"/>
    </location>
</feature>
<evidence type="ECO:0000313" key="5">
    <source>
        <dbReference type="Proteomes" id="UP000007819"/>
    </source>
</evidence>
<feature type="domain" description="PH" evidence="3">
    <location>
        <begin position="48"/>
        <end position="155"/>
    </location>
</feature>
<feature type="coiled-coil region" evidence="1">
    <location>
        <begin position="614"/>
        <end position="648"/>
    </location>
</feature>
<feature type="region of interest" description="Disordered" evidence="2">
    <location>
        <begin position="514"/>
        <end position="585"/>
    </location>
</feature>
<dbReference type="PANTHER" id="PTHR17271:SF1">
    <property type="entry name" value="PROTEIN OUTSPREAD"/>
    <property type="match status" value="1"/>
</dbReference>